<dbReference type="EMBL" id="CP005973">
    <property type="protein sequence ID" value="AJR05539.1"/>
    <property type="molecule type" value="Genomic_DNA"/>
</dbReference>
<dbReference type="Pfam" id="PF00578">
    <property type="entry name" value="AhpC-TSA"/>
    <property type="match status" value="1"/>
</dbReference>
<dbReference type="STRING" id="658445.H744_1c0514"/>
<dbReference type="PANTHER" id="PTHR42852:SF17">
    <property type="entry name" value="THIOREDOXIN-LIKE PROTEIN HI_1115"/>
    <property type="match status" value="1"/>
</dbReference>
<name>A0A0C5WK91_9GAMM</name>
<organism evidence="3 4">
    <name type="scientific">Photobacterium gaetbulicola Gung47</name>
    <dbReference type="NCBI Taxonomy" id="658445"/>
    <lineage>
        <taxon>Bacteria</taxon>
        <taxon>Pseudomonadati</taxon>
        <taxon>Pseudomonadota</taxon>
        <taxon>Gammaproteobacteria</taxon>
        <taxon>Vibrionales</taxon>
        <taxon>Vibrionaceae</taxon>
        <taxon>Photobacterium</taxon>
    </lineage>
</organism>
<dbReference type="InterPro" id="IPR013766">
    <property type="entry name" value="Thioredoxin_domain"/>
</dbReference>
<feature type="transmembrane region" description="Helical" evidence="1">
    <location>
        <begin position="44"/>
        <end position="61"/>
    </location>
</feature>
<dbReference type="GO" id="GO:0016491">
    <property type="term" value="F:oxidoreductase activity"/>
    <property type="evidence" value="ECO:0007669"/>
    <property type="project" value="InterPro"/>
</dbReference>
<dbReference type="SUPFAM" id="SSF52833">
    <property type="entry name" value="Thioredoxin-like"/>
    <property type="match status" value="1"/>
</dbReference>
<dbReference type="InterPro" id="IPR050553">
    <property type="entry name" value="Thioredoxin_ResA/DsbE_sf"/>
</dbReference>
<dbReference type="GO" id="GO:0016209">
    <property type="term" value="F:antioxidant activity"/>
    <property type="evidence" value="ECO:0007669"/>
    <property type="project" value="InterPro"/>
</dbReference>
<keyword evidence="1" id="KW-0472">Membrane</keyword>
<dbReference type="Gene3D" id="3.40.30.10">
    <property type="entry name" value="Glutaredoxin"/>
    <property type="match status" value="1"/>
</dbReference>
<gene>
    <name evidence="3" type="ORF">H744_1c0514</name>
</gene>
<dbReference type="HOGENOM" id="CLU_042529_10_1_6"/>
<feature type="domain" description="Thioredoxin" evidence="2">
    <location>
        <begin position="65"/>
        <end position="198"/>
    </location>
</feature>
<dbReference type="InterPro" id="IPR036249">
    <property type="entry name" value="Thioredoxin-like_sf"/>
</dbReference>
<reference evidence="3 4" key="1">
    <citation type="submission" date="2013-05" db="EMBL/GenBank/DDBJ databases">
        <title>Complete genome sequence of the lipase-producing bacterium Photobacterium gaetbulicola Gung47.</title>
        <authorList>
            <person name="Kim Y.-O."/>
        </authorList>
    </citation>
    <scope>NUCLEOTIDE SEQUENCE [LARGE SCALE GENOMIC DNA]</scope>
    <source>
        <strain evidence="3 4">Gung47</strain>
    </source>
</reference>
<evidence type="ECO:0000313" key="4">
    <source>
        <dbReference type="Proteomes" id="UP000032303"/>
    </source>
</evidence>
<dbReference type="CDD" id="cd03011">
    <property type="entry name" value="TlpA_like_ScsD_MtbDsbE"/>
    <property type="match status" value="1"/>
</dbReference>
<dbReference type="PROSITE" id="PS51352">
    <property type="entry name" value="THIOREDOXIN_2"/>
    <property type="match status" value="1"/>
</dbReference>
<sequence>MSSAQLKQRMVKVWSDVLKLFSRAKTARTQTARPSKMKRLVKEAVFMLLVLLVVTTGLDIWRSQSMPQGDTPHLVAESTTGEQIDLIARSHEKPVMVYFWGTWCSVCRFVSPTIDWLDSDYDVISIAVNSGDNRRLNGYLDHHGYGFTTINDNRGALMREWGISAVPSIFIIKSGKVSSVTTGFSTPPGLWLRMRMAI</sequence>
<dbReference type="InterPro" id="IPR000866">
    <property type="entry name" value="AhpC/TSA"/>
</dbReference>
<protein>
    <submittedName>
        <fullName evidence="3">Thioredoxin</fullName>
    </submittedName>
</protein>
<dbReference type="PATRIC" id="fig|658445.3.peg.562"/>
<evidence type="ECO:0000313" key="3">
    <source>
        <dbReference type="EMBL" id="AJR05539.1"/>
    </source>
</evidence>
<dbReference type="AlphaFoldDB" id="A0A0C5WK91"/>
<dbReference type="Proteomes" id="UP000032303">
    <property type="component" value="Chromosome 1"/>
</dbReference>
<dbReference type="PANTHER" id="PTHR42852">
    <property type="entry name" value="THIOL:DISULFIDE INTERCHANGE PROTEIN DSBE"/>
    <property type="match status" value="1"/>
</dbReference>
<accession>A0A0C5WK91</accession>
<keyword evidence="4" id="KW-1185">Reference proteome</keyword>
<evidence type="ECO:0000256" key="1">
    <source>
        <dbReference type="SAM" id="Phobius"/>
    </source>
</evidence>
<proteinExistence type="predicted"/>
<keyword evidence="1" id="KW-0812">Transmembrane</keyword>
<dbReference type="KEGG" id="pgb:H744_1c0514"/>
<evidence type="ECO:0000259" key="2">
    <source>
        <dbReference type="PROSITE" id="PS51352"/>
    </source>
</evidence>
<keyword evidence="1" id="KW-1133">Transmembrane helix</keyword>